<proteinExistence type="predicted"/>
<sequence length="73" mass="8790">MEFEHIATYTVPGEKYRPRKPNGRRCVTDHRKPCRRREWTAREAHRVGKQSLRSEMKKATSRWASVDINEFIF</sequence>
<protein>
    <submittedName>
        <fullName evidence="1">Uncharacterized protein</fullName>
    </submittedName>
</protein>
<reference evidence="1" key="1">
    <citation type="submission" date="2024-04" db="UniProtKB">
        <authorList>
            <consortium name="EnsemblMetazoa"/>
        </authorList>
    </citation>
    <scope>IDENTIFICATION</scope>
    <source>
        <strain evidence="1">EBRO</strain>
    </source>
</reference>
<evidence type="ECO:0000313" key="1">
    <source>
        <dbReference type="EnsemblMetazoa" id="ENSAATROPP002307"/>
    </source>
</evidence>
<accession>A0AAG5CTY2</accession>
<evidence type="ECO:0000313" key="2">
    <source>
        <dbReference type="Proteomes" id="UP000075880"/>
    </source>
</evidence>
<name>A0AAG5CTY2_ANOAO</name>
<dbReference type="EnsemblMetazoa" id="ENSAATROPT002406">
    <property type="protein sequence ID" value="ENSAATROPP002307"/>
    <property type="gene ID" value="ENSAATROPG001895"/>
</dbReference>
<organism evidence="1 2">
    <name type="scientific">Anopheles atroparvus</name>
    <name type="common">European mosquito</name>
    <dbReference type="NCBI Taxonomy" id="41427"/>
    <lineage>
        <taxon>Eukaryota</taxon>
        <taxon>Metazoa</taxon>
        <taxon>Ecdysozoa</taxon>
        <taxon>Arthropoda</taxon>
        <taxon>Hexapoda</taxon>
        <taxon>Insecta</taxon>
        <taxon>Pterygota</taxon>
        <taxon>Neoptera</taxon>
        <taxon>Endopterygota</taxon>
        <taxon>Diptera</taxon>
        <taxon>Nematocera</taxon>
        <taxon>Culicoidea</taxon>
        <taxon>Culicidae</taxon>
        <taxon>Anophelinae</taxon>
        <taxon>Anopheles</taxon>
    </lineage>
</organism>
<dbReference type="Proteomes" id="UP000075880">
    <property type="component" value="Unassembled WGS sequence"/>
</dbReference>
<keyword evidence="2" id="KW-1185">Reference proteome</keyword>
<dbReference type="AlphaFoldDB" id="A0AAG5CTY2"/>